<keyword evidence="5" id="KW-0408">Iron</keyword>
<dbReference type="PANTHER" id="PTHR42836">
    <property type="entry name" value="7-CARBOXY-7-DEAZAGUANINE SYNTHASE"/>
    <property type="match status" value="1"/>
</dbReference>
<dbReference type="HAMAP" id="MF_00917">
    <property type="entry name" value="QueE"/>
    <property type="match status" value="1"/>
</dbReference>
<sequence length="237" mass="25628">MIDPRSVLPVSELFGPTLQGEGPYAGVTVQFLRLMGCNLSCSWCDTPYTWDAREHDLNAETTLLAWPDIVDALLPDTPLVISGGEPLLHQKHSAFQAVLQHAWRKGCEVHIETNGTLAPLAATVSGTTVFAVSPKLSHAGPHRGRQDAAIADGWADLAVQGKAFLKVVVRHSGDVEYVAHWAAEHEWPKRATWVMPVGTDAHTLLARWQEIASAAALAGINASQRLHVLAWGDTKGT</sequence>
<gene>
    <name evidence="8" type="ORF">PBI_LIZLEMON_5</name>
</gene>
<keyword evidence="4" id="KW-0460">Magnesium</keyword>
<evidence type="ECO:0000256" key="4">
    <source>
        <dbReference type="ARBA" id="ARBA00022842"/>
    </source>
</evidence>
<reference evidence="8 9" key="1">
    <citation type="submission" date="2014-06" db="EMBL/GenBank/DDBJ databases">
        <authorList>
            <person name="Pfaffle P.K."/>
            <person name="Tobiason D.M."/>
            <person name="Arnold K."/>
            <person name="Ash A."/>
            <person name="Austin Q."/>
            <person name="Brahm K."/>
            <person name="Carberry B."/>
            <person name="Grant J."/>
            <person name="Leckie K."/>
            <person name="Meder A."/>
            <person name="Newsom A."/>
            <person name="Reinecke M."/>
            <person name="Rognrud K."/>
            <person name="Serrano M.G."/>
            <person name="Buck G."/>
            <person name="Lee V."/>
            <person name="Wang Y."/>
            <person name="Carvalho R."/>
            <person name="Voegtly L."/>
            <person name="Shi R."/>
            <person name="Duckworth R."/>
            <person name="Johnson A."/>
            <person name="Loviza R."/>
            <person name="Walstead R."/>
            <person name="Shah Z."/>
            <person name="Kiflezghi M."/>
            <person name="Wade K."/>
            <person name="Anders K.R."/>
            <person name="Braun M.A."/>
            <person name="Delesalle V.A."/>
            <person name="Hughes L.E."/>
            <person name="Ware V.C."/>
            <person name="Bradley K.W."/>
            <person name="Barker L.P."/>
            <person name="Asai D.J."/>
            <person name="Bowman C.A."/>
            <person name="Russell D.A."/>
            <person name="Pope W.H."/>
            <person name="Jacobs-Sera D."/>
            <person name="Hendrix R.W."/>
            <person name="Hatfull G.F."/>
        </authorList>
    </citation>
    <scope>NUCLEOTIDE SEQUENCE [LARGE SCALE GENOMIC DNA]</scope>
</reference>
<dbReference type="Proteomes" id="UP000230449">
    <property type="component" value="Segment"/>
</dbReference>
<dbReference type="SUPFAM" id="SSF102114">
    <property type="entry name" value="Radical SAM enzymes"/>
    <property type="match status" value="1"/>
</dbReference>
<proteinExistence type="inferred from homology"/>
<keyword evidence="6" id="KW-0411">Iron-sulfur</keyword>
<dbReference type="GO" id="GO:0046872">
    <property type="term" value="F:metal ion binding"/>
    <property type="evidence" value="ECO:0007669"/>
    <property type="project" value="UniProtKB-KW"/>
</dbReference>
<evidence type="ECO:0000256" key="6">
    <source>
        <dbReference type="ARBA" id="ARBA00023014"/>
    </source>
</evidence>
<organism evidence="8 9">
    <name type="scientific">Mycobacterium phage LizLemon</name>
    <dbReference type="NCBI Taxonomy" id="1527533"/>
    <lineage>
        <taxon>Viruses</taxon>
        <taxon>Duplodnaviria</taxon>
        <taxon>Heunggongvirae</taxon>
        <taxon>Uroviricota</taxon>
        <taxon>Caudoviricetes</taxon>
        <taxon>Bclasvirinae</taxon>
        <taxon>Rosebushvirus</taxon>
        <taxon>Rosebushvirus rosebush</taxon>
    </lineage>
</organism>
<protein>
    <submittedName>
        <fullName evidence="8">QueE-like queosine biosynthesis protein</fullName>
    </submittedName>
</protein>
<keyword evidence="1" id="KW-0004">4Fe-4S</keyword>
<dbReference type="GO" id="GO:0051539">
    <property type="term" value="F:4 iron, 4 sulfur cluster binding"/>
    <property type="evidence" value="ECO:0007669"/>
    <property type="project" value="UniProtKB-KW"/>
</dbReference>
<dbReference type="Pfam" id="PF13353">
    <property type="entry name" value="Fer4_12"/>
    <property type="match status" value="1"/>
</dbReference>
<evidence type="ECO:0000256" key="2">
    <source>
        <dbReference type="ARBA" id="ARBA00022691"/>
    </source>
</evidence>
<dbReference type="PIRSF" id="PIRSF000370">
    <property type="entry name" value="QueE"/>
    <property type="match status" value="1"/>
</dbReference>
<dbReference type="InterPro" id="IPR058240">
    <property type="entry name" value="rSAM_sf"/>
</dbReference>
<evidence type="ECO:0000256" key="1">
    <source>
        <dbReference type="ARBA" id="ARBA00022485"/>
    </source>
</evidence>
<evidence type="ECO:0000313" key="8">
    <source>
        <dbReference type="EMBL" id="AIK68779.1"/>
    </source>
</evidence>
<accession>A0A076YQQ8</accession>
<dbReference type="GO" id="GO:0016829">
    <property type="term" value="F:lyase activity"/>
    <property type="evidence" value="ECO:0007669"/>
    <property type="project" value="UniProtKB-KW"/>
</dbReference>
<dbReference type="InterPro" id="IPR007197">
    <property type="entry name" value="rSAM"/>
</dbReference>
<name>A0A076YQQ8_9CAUD</name>
<keyword evidence="2" id="KW-0949">S-adenosyl-L-methionine</keyword>
<evidence type="ECO:0000256" key="7">
    <source>
        <dbReference type="ARBA" id="ARBA00023239"/>
    </source>
</evidence>
<dbReference type="InterPro" id="IPR024924">
    <property type="entry name" value="7-CO-7-deazaguanine_synth-like"/>
</dbReference>
<keyword evidence="7" id="KW-0456">Lyase</keyword>
<evidence type="ECO:0000256" key="5">
    <source>
        <dbReference type="ARBA" id="ARBA00023004"/>
    </source>
</evidence>
<dbReference type="Gene3D" id="3.20.20.70">
    <property type="entry name" value="Aldolase class I"/>
    <property type="match status" value="1"/>
</dbReference>
<evidence type="ECO:0000313" key="9">
    <source>
        <dbReference type="Proteomes" id="UP000230449"/>
    </source>
</evidence>
<dbReference type="EMBL" id="KM101117">
    <property type="protein sequence ID" value="AIK68779.1"/>
    <property type="molecule type" value="Genomic_DNA"/>
</dbReference>
<dbReference type="SFLD" id="SFLDS00029">
    <property type="entry name" value="Radical_SAM"/>
    <property type="match status" value="1"/>
</dbReference>
<evidence type="ECO:0000256" key="3">
    <source>
        <dbReference type="ARBA" id="ARBA00022723"/>
    </source>
</evidence>
<dbReference type="PANTHER" id="PTHR42836:SF1">
    <property type="entry name" value="7-CARBOXY-7-DEAZAGUANINE SYNTHASE"/>
    <property type="match status" value="1"/>
</dbReference>
<keyword evidence="3" id="KW-0479">Metal-binding</keyword>
<dbReference type="InterPro" id="IPR013785">
    <property type="entry name" value="Aldolase_TIM"/>
</dbReference>